<sequence>MLIPTKHENLNKSTIVLGADVIKSLRKRDFNVEDLFQELKRVFQNDVSLSQYYNTLTFLWLTDVIELTDHQIKLRV</sequence>
<proteinExistence type="predicted"/>
<evidence type="ECO:0000313" key="1">
    <source>
        <dbReference type="EMBL" id="MPM57318.1"/>
    </source>
</evidence>
<dbReference type="Pfam" id="PF20293">
    <property type="entry name" value="MC6"/>
    <property type="match status" value="1"/>
</dbReference>
<accession>A0A645AX06</accession>
<protein>
    <submittedName>
        <fullName evidence="1">Uncharacterized protein</fullName>
    </submittedName>
</protein>
<dbReference type="InterPro" id="IPR046897">
    <property type="entry name" value="ABC-3C_MC6"/>
</dbReference>
<organism evidence="1">
    <name type="scientific">bioreactor metagenome</name>
    <dbReference type="NCBI Taxonomy" id="1076179"/>
    <lineage>
        <taxon>unclassified sequences</taxon>
        <taxon>metagenomes</taxon>
        <taxon>ecological metagenomes</taxon>
    </lineage>
</organism>
<comment type="caution">
    <text evidence="1">The sequence shown here is derived from an EMBL/GenBank/DDBJ whole genome shotgun (WGS) entry which is preliminary data.</text>
</comment>
<dbReference type="EMBL" id="VSSQ01016206">
    <property type="protein sequence ID" value="MPM57318.1"/>
    <property type="molecule type" value="Genomic_DNA"/>
</dbReference>
<name>A0A645AX06_9ZZZZ</name>
<dbReference type="AlphaFoldDB" id="A0A645AX06"/>
<reference evidence="1" key="1">
    <citation type="submission" date="2019-08" db="EMBL/GenBank/DDBJ databases">
        <authorList>
            <person name="Kucharzyk K."/>
            <person name="Murdoch R.W."/>
            <person name="Higgins S."/>
            <person name="Loffler F."/>
        </authorList>
    </citation>
    <scope>NUCLEOTIDE SEQUENCE</scope>
</reference>
<gene>
    <name evidence="1" type="ORF">SDC9_104140</name>
</gene>